<dbReference type="CDD" id="cd00093">
    <property type="entry name" value="HTH_XRE"/>
    <property type="match status" value="1"/>
</dbReference>
<geneLocation type="plasmid" evidence="3 4">
    <name>pSCL4</name>
</geneLocation>
<dbReference type="InterPro" id="IPR001387">
    <property type="entry name" value="Cro/C1-type_HTH"/>
</dbReference>
<dbReference type="KEGG" id="sclf:BB341_28460"/>
<organism evidence="3 4">
    <name type="scientific">Streptomyces clavuligerus</name>
    <dbReference type="NCBI Taxonomy" id="1901"/>
    <lineage>
        <taxon>Bacteria</taxon>
        <taxon>Bacillati</taxon>
        <taxon>Actinomycetota</taxon>
        <taxon>Actinomycetes</taxon>
        <taxon>Kitasatosporales</taxon>
        <taxon>Streptomycetaceae</taxon>
        <taxon>Streptomyces</taxon>
    </lineage>
</organism>
<keyword evidence="4" id="KW-1185">Reference proteome</keyword>
<feature type="region of interest" description="Disordered" evidence="2">
    <location>
        <begin position="176"/>
        <end position="211"/>
    </location>
</feature>
<dbReference type="PROSITE" id="PS50943">
    <property type="entry name" value="HTH_CROC1"/>
    <property type="match status" value="1"/>
</dbReference>
<dbReference type="SUPFAM" id="SSF47413">
    <property type="entry name" value="lambda repressor-like DNA-binding domains"/>
    <property type="match status" value="1"/>
</dbReference>
<evidence type="ECO:0000256" key="2">
    <source>
        <dbReference type="SAM" id="MobiDB-lite"/>
    </source>
</evidence>
<protein>
    <submittedName>
        <fullName evidence="3">Putative Xre family DNA-binding protein</fullName>
    </submittedName>
</protein>
<dbReference type="Gene3D" id="1.10.260.40">
    <property type="entry name" value="lambda repressor-like DNA-binding domains"/>
    <property type="match status" value="3"/>
</dbReference>
<evidence type="ECO:0000256" key="1">
    <source>
        <dbReference type="ARBA" id="ARBA00023125"/>
    </source>
</evidence>
<evidence type="ECO:0000313" key="4">
    <source>
        <dbReference type="Proteomes" id="UP000002357"/>
    </source>
</evidence>
<feature type="compositionally biased region" description="Polar residues" evidence="2">
    <location>
        <begin position="7"/>
        <end position="17"/>
    </location>
</feature>
<dbReference type="AlphaFoldDB" id="B5GMX4"/>
<name>B5GMX4_STRCL</name>
<proteinExistence type="predicted"/>
<dbReference type="EMBL" id="CM000914">
    <property type="protein sequence ID" value="EFG04337.2"/>
    <property type="molecule type" value="Genomic_DNA"/>
</dbReference>
<dbReference type="Pfam" id="PF01381">
    <property type="entry name" value="HTH_3"/>
    <property type="match status" value="1"/>
</dbReference>
<dbReference type="InterPro" id="IPR010982">
    <property type="entry name" value="Lambda_DNA-bd_dom_sf"/>
</dbReference>
<dbReference type="GO" id="GO:0003677">
    <property type="term" value="F:DNA binding"/>
    <property type="evidence" value="ECO:0007669"/>
    <property type="project" value="UniProtKB-KW"/>
</dbReference>
<dbReference type="OrthoDB" id="4292432at2"/>
<keyword evidence="3" id="KW-0614">Plasmid</keyword>
<sequence length="349" mass="37783">MICSRGSRPSSAHSRSNPMPDRIFDGNKLRDYRVIRRMSQSDLAAALDIRTNAVYRWENGLATPPQERLPGIAAMLGADLDELFPRPAPPNLADLRCDAGMRQSDTTRYTNSMSPMPIRAAEQGRRALSDEAVTALARAYNVTRAELLAAQRRSFGFDQPAVPEQTAPTAPTALVAQGARARRGDHPSAGTRVEPGRQEQAGRQSKEMPAQAATTIAEKIAYLRAELHGGTGPSDADLAVAGNGRGGPAVLTERLVRELRTGRRTTAPDGVLDALALAFDVPPVYFRSSDPGVHRLVVSARAVHNEFTIMAARGGEQEISREARDQLRDFISDTMAEILGTGEDEPRTP</sequence>
<gene>
    <name evidence="3" type="ORF">SCLAV_p0851</name>
</gene>
<keyword evidence="1 3" id="KW-0238">DNA-binding</keyword>
<dbReference type="SMART" id="SM00530">
    <property type="entry name" value="HTH_XRE"/>
    <property type="match status" value="2"/>
</dbReference>
<dbReference type="PANTHER" id="PTHR46558">
    <property type="entry name" value="TRACRIPTIONAL REGULATORY PROTEIN-RELATED-RELATED"/>
    <property type="match status" value="1"/>
</dbReference>
<dbReference type="Proteomes" id="UP000002357">
    <property type="component" value="Plasmid pSCL4"/>
</dbReference>
<accession>B5GMX4</accession>
<reference evidence="3 4" key="1">
    <citation type="journal article" date="2010" name="Genome Biol. Evol.">
        <title>The sequence of a 1.8-mb bacterial linear plasmid reveals a rich evolutionary reservoir of secondary metabolic pathways.</title>
        <authorList>
            <person name="Medema M.H."/>
            <person name="Trefzer A."/>
            <person name="Kovalchuk A."/>
            <person name="van den Berg M."/>
            <person name="Mueller U."/>
            <person name="Heijne W."/>
            <person name="Wu L."/>
            <person name="Alam M.T."/>
            <person name="Ronning C.M."/>
            <person name="Nierman W.C."/>
            <person name="Bovenberg R.A.L."/>
            <person name="Breitling R."/>
            <person name="Takano E."/>
        </authorList>
    </citation>
    <scope>NUCLEOTIDE SEQUENCE [LARGE SCALE GENOMIC DNA]</scope>
    <source>
        <strain evidence="4">ATCC 27064 / DSM 738 / JCM 4710 / NBRC 13307 / NCIMB 12785 / NRRL 3585 / VKM Ac-602</strain>
        <plasmid evidence="3">pSCL4</plasmid>
    </source>
</reference>
<feature type="region of interest" description="Disordered" evidence="2">
    <location>
        <begin position="1"/>
        <end position="24"/>
    </location>
</feature>
<dbReference type="eggNOG" id="COG1476">
    <property type="taxonomic scope" value="Bacteria"/>
</dbReference>
<evidence type="ECO:0000313" key="3">
    <source>
        <dbReference type="EMBL" id="EFG04337.2"/>
    </source>
</evidence>
<dbReference type="PANTHER" id="PTHR46558:SF4">
    <property type="entry name" value="DNA-BIDING PHAGE PROTEIN"/>
    <property type="match status" value="1"/>
</dbReference>